<dbReference type="AlphaFoldDB" id="A0A1L7XZ47"/>
<evidence type="ECO:0000313" key="2">
    <source>
        <dbReference type="EMBL" id="CZR70235.1"/>
    </source>
</evidence>
<keyword evidence="1" id="KW-0732">Signal</keyword>
<feature type="chain" id="PRO_5012905523" evidence="1">
    <location>
        <begin position="21"/>
        <end position="190"/>
    </location>
</feature>
<evidence type="ECO:0000256" key="1">
    <source>
        <dbReference type="SAM" id="SignalP"/>
    </source>
</evidence>
<dbReference type="OrthoDB" id="10394997at2759"/>
<protein>
    <submittedName>
        <fullName evidence="2">Uncharacterized protein</fullName>
    </submittedName>
</protein>
<gene>
    <name evidence="2" type="ORF">PAC_20136</name>
</gene>
<feature type="signal peptide" evidence="1">
    <location>
        <begin position="1"/>
        <end position="20"/>
    </location>
</feature>
<reference evidence="2 3" key="1">
    <citation type="submission" date="2016-03" db="EMBL/GenBank/DDBJ databases">
        <authorList>
            <person name="Ploux O."/>
        </authorList>
    </citation>
    <scope>NUCLEOTIDE SEQUENCE [LARGE SCALE GENOMIC DNA]</scope>
    <source>
        <strain evidence="2 3">UAMH 11012</strain>
    </source>
</reference>
<organism evidence="2 3">
    <name type="scientific">Phialocephala subalpina</name>
    <dbReference type="NCBI Taxonomy" id="576137"/>
    <lineage>
        <taxon>Eukaryota</taxon>
        <taxon>Fungi</taxon>
        <taxon>Dikarya</taxon>
        <taxon>Ascomycota</taxon>
        <taxon>Pezizomycotina</taxon>
        <taxon>Leotiomycetes</taxon>
        <taxon>Helotiales</taxon>
        <taxon>Mollisiaceae</taxon>
        <taxon>Phialocephala</taxon>
        <taxon>Phialocephala fortinii species complex</taxon>
    </lineage>
</organism>
<dbReference type="EMBL" id="FJOG01000110">
    <property type="protein sequence ID" value="CZR70235.1"/>
    <property type="molecule type" value="Genomic_DNA"/>
</dbReference>
<sequence length="190" mass="20032">MALIMVAFLLAFALPTIVSAVPQASSLTSSATSSAASAAPTYGTAAKNLIYAQQLVYDILAKHSDLVIVGIHGIPPSGGSGSIIAINLDRIGKPDDSDDDAVAVDHKTILAPSAADPSKFEIATPLFDAAGNMLNISINMVFNYQAGRIGDDLLGLFTRAYAYRQEVSKRVISQNILFQPIPQFNISYCG</sequence>
<keyword evidence="3" id="KW-1185">Reference proteome</keyword>
<dbReference type="Proteomes" id="UP000184330">
    <property type="component" value="Unassembled WGS sequence"/>
</dbReference>
<name>A0A1L7XZ47_9HELO</name>
<evidence type="ECO:0000313" key="3">
    <source>
        <dbReference type="Proteomes" id="UP000184330"/>
    </source>
</evidence>
<accession>A0A1L7XZ47</accession>
<proteinExistence type="predicted"/>